<evidence type="ECO:0000313" key="2">
    <source>
        <dbReference type="Proteomes" id="UP000033070"/>
    </source>
</evidence>
<dbReference type="RefSeq" id="WP_062625954.1">
    <property type="nucleotide sequence ID" value="NZ_AP018738.1"/>
</dbReference>
<dbReference type="EMBL" id="AP018738">
    <property type="protein sequence ID" value="BBE51271.1"/>
    <property type="molecule type" value="Genomic_DNA"/>
</dbReference>
<gene>
    <name evidence="1" type="ORF">OYT1_ch1734</name>
</gene>
<organism evidence="1 2">
    <name type="scientific">Ferriphaselus amnicola</name>
    <dbReference type="NCBI Taxonomy" id="1188319"/>
    <lineage>
        <taxon>Bacteria</taxon>
        <taxon>Pseudomonadati</taxon>
        <taxon>Pseudomonadota</taxon>
        <taxon>Betaproteobacteria</taxon>
        <taxon>Nitrosomonadales</taxon>
        <taxon>Gallionellaceae</taxon>
        <taxon>Ferriphaselus</taxon>
    </lineage>
</organism>
<sequence length="137" mass="15381">MEYVFFDEVLQSRFVTLLEQRSVGWDAREDLMGGTIVSISDDLADETMDEIEACYDTLLDEQSELALQREGWVDKRLAGVQVHLPDGRERTVALTPELANRLLAHFSAEEVAELVNAIAASLSQDFNGPICCYPEEK</sequence>
<evidence type="ECO:0000313" key="1">
    <source>
        <dbReference type="EMBL" id="BBE51271.1"/>
    </source>
</evidence>
<reference evidence="1 2" key="1">
    <citation type="submission" date="2018-06" db="EMBL/GenBank/DDBJ databases">
        <title>OYT1 Genome Sequencing.</title>
        <authorList>
            <person name="Kato S."/>
            <person name="Itoh T."/>
            <person name="Ohkuma M."/>
        </authorList>
    </citation>
    <scope>NUCLEOTIDE SEQUENCE [LARGE SCALE GENOMIC DNA]</scope>
    <source>
        <strain evidence="1 2">OYT1</strain>
    </source>
</reference>
<protein>
    <submittedName>
        <fullName evidence="1">Uncharacterized protein</fullName>
    </submittedName>
</protein>
<keyword evidence="2" id="KW-1185">Reference proteome</keyword>
<accession>A0A2Z6GCD4</accession>
<dbReference type="Proteomes" id="UP000033070">
    <property type="component" value="Chromosome"/>
</dbReference>
<dbReference type="KEGG" id="fam:OYT1_ch1734"/>
<dbReference type="AlphaFoldDB" id="A0A2Z6GCD4"/>
<dbReference type="OrthoDB" id="8562913at2"/>
<name>A0A2Z6GCD4_9PROT</name>
<proteinExistence type="predicted"/>